<proteinExistence type="inferred from homology"/>
<accession>A0A9X1ZHS6</accession>
<dbReference type="RefSeq" id="WP_248951187.1">
    <property type="nucleotide sequence ID" value="NZ_JAKILB010000012.1"/>
</dbReference>
<dbReference type="InterPro" id="IPR036291">
    <property type="entry name" value="NAD(P)-bd_dom_sf"/>
</dbReference>
<dbReference type="PRINTS" id="PR00081">
    <property type="entry name" value="GDHRDH"/>
</dbReference>
<dbReference type="Proteomes" id="UP001139293">
    <property type="component" value="Unassembled WGS sequence"/>
</dbReference>
<evidence type="ECO:0000256" key="2">
    <source>
        <dbReference type="ARBA" id="ARBA00023002"/>
    </source>
</evidence>
<dbReference type="Pfam" id="PF13561">
    <property type="entry name" value="adh_short_C2"/>
    <property type="match status" value="1"/>
</dbReference>
<dbReference type="InterPro" id="IPR002347">
    <property type="entry name" value="SDR_fam"/>
</dbReference>
<dbReference type="PRINTS" id="PR00080">
    <property type="entry name" value="SDRFAMILY"/>
</dbReference>
<dbReference type="SUPFAM" id="SSF51735">
    <property type="entry name" value="NAD(P)-binding Rossmann-fold domains"/>
    <property type="match status" value="1"/>
</dbReference>
<dbReference type="PANTHER" id="PTHR43639">
    <property type="entry name" value="OXIDOREDUCTASE, SHORT-CHAIN DEHYDROGENASE/REDUCTASE FAMILY (AFU_ORTHOLOGUE AFUA_5G02870)"/>
    <property type="match status" value="1"/>
</dbReference>
<dbReference type="InterPro" id="IPR020904">
    <property type="entry name" value="Sc_DH/Rdtase_CS"/>
</dbReference>
<organism evidence="3 4">
    <name type="scientific">Shewanella pneumatophori</name>
    <dbReference type="NCBI Taxonomy" id="314092"/>
    <lineage>
        <taxon>Bacteria</taxon>
        <taxon>Pseudomonadati</taxon>
        <taxon>Pseudomonadota</taxon>
        <taxon>Gammaproteobacteria</taxon>
        <taxon>Alteromonadales</taxon>
        <taxon>Shewanellaceae</taxon>
        <taxon>Shewanella</taxon>
    </lineage>
</organism>
<dbReference type="Gene3D" id="3.40.50.720">
    <property type="entry name" value="NAD(P)-binding Rossmann-like Domain"/>
    <property type="match status" value="1"/>
</dbReference>
<sequence>MIDSKVVLVTGGSRGIGAATSIYLAKQGYSVCVNYISNEIEANKVVAEIKDNGGVAIAVQADVSKEADVIRLFNTIDSSLGKITHLVNNAGILLPQMRVSEMTAERVNKILTTNITSYFLCCREAISRMNNGGSIVNVSSAASRLGGAGEYVDYASSKGAIDTLTIGLSLEVANQNIRVNCVRPGFIFTDMHGDGGEPNRVERVKPLIPLQRGGTPKEVAASIAYLLSNEASFVTGTFIEVAGGK</sequence>
<gene>
    <name evidence="3" type="ORF">L2740_16405</name>
</gene>
<dbReference type="CDD" id="cd05233">
    <property type="entry name" value="SDR_c"/>
    <property type="match status" value="1"/>
</dbReference>
<dbReference type="PANTHER" id="PTHR43639:SF1">
    <property type="entry name" value="SHORT-CHAIN DEHYDROGENASE_REDUCTASE FAMILY PROTEIN"/>
    <property type="match status" value="1"/>
</dbReference>
<evidence type="ECO:0000256" key="1">
    <source>
        <dbReference type="ARBA" id="ARBA00006484"/>
    </source>
</evidence>
<comment type="caution">
    <text evidence="3">The sequence shown here is derived from an EMBL/GenBank/DDBJ whole genome shotgun (WGS) entry which is preliminary data.</text>
</comment>
<keyword evidence="4" id="KW-1185">Reference proteome</keyword>
<reference evidence="3" key="1">
    <citation type="submission" date="2022-01" db="EMBL/GenBank/DDBJ databases">
        <title>Whole genome-based taxonomy of the Shewanellaceae.</title>
        <authorList>
            <person name="Martin-Rodriguez A.J."/>
        </authorList>
    </citation>
    <scope>NUCLEOTIDE SEQUENCE</scope>
    <source>
        <strain evidence="3">KCTC 23973</strain>
    </source>
</reference>
<dbReference type="PROSITE" id="PS00061">
    <property type="entry name" value="ADH_SHORT"/>
    <property type="match status" value="1"/>
</dbReference>
<dbReference type="AlphaFoldDB" id="A0A9X1ZHS6"/>
<comment type="similarity">
    <text evidence="1">Belongs to the short-chain dehydrogenases/reductases (SDR) family.</text>
</comment>
<dbReference type="EMBL" id="JAKILB010000012">
    <property type="protein sequence ID" value="MCL1140130.1"/>
    <property type="molecule type" value="Genomic_DNA"/>
</dbReference>
<dbReference type="GO" id="GO:0016491">
    <property type="term" value="F:oxidoreductase activity"/>
    <property type="evidence" value="ECO:0007669"/>
    <property type="project" value="UniProtKB-KW"/>
</dbReference>
<evidence type="ECO:0000313" key="4">
    <source>
        <dbReference type="Proteomes" id="UP001139293"/>
    </source>
</evidence>
<protein>
    <submittedName>
        <fullName evidence="3">SDR family oxidoreductase</fullName>
    </submittedName>
</protein>
<name>A0A9X1ZHS6_9GAMM</name>
<evidence type="ECO:0000313" key="3">
    <source>
        <dbReference type="EMBL" id="MCL1140130.1"/>
    </source>
</evidence>
<dbReference type="FunFam" id="3.40.50.720:FF:000173">
    <property type="entry name" value="3-oxoacyl-[acyl-carrier protein] reductase"/>
    <property type="match status" value="1"/>
</dbReference>
<keyword evidence="2" id="KW-0560">Oxidoreductase</keyword>